<name>A0ABC8R904_9AQUA</name>
<proteinExistence type="predicted"/>
<protein>
    <recommendedName>
        <fullName evidence="5">Tropomyosin</fullName>
    </recommendedName>
</protein>
<accession>A0ABC8R904</accession>
<dbReference type="AlphaFoldDB" id="A0ABC8R904"/>
<keyword evidence="4" id="KW-1185">Reference proteome</keyword>
<feature type="coiled-coil region" evidence="1">
    <location>
        <begin position="87"/>
        <end position="176"/>
    </location>
</feature>
<reference evidence="3 4" key="1">
    <citation type="submission" date="2024-02" db="EMBL/GenBank/DDBJ databases">
        <authorList>
            <person name="Vignale AGUSTIN F."/>
            <person name="Sosa J E."/>
            <person name="Modenutti C."/>
        </authorList>
    </citation>
    <scope>NUCLEOTIDE SEQUENCE [LARGE SCALE GENOMIC DNA]</scope>
</reference>
<feature type="coiled-coil region" evidence="1">
    <location>
        <begin position="26"/>
        <end position="57"/>
    </location>
</feature>
<feature type="region of interest" description="Disordered" evidence="2">
    <location>
        <begin position="1"/>
        <end position="22"/>
    </location>
</feature>
<organism evidence="3 4">
    <name type="scientific">Ilex paraguariensis</name>
    <name type="common">yerba mate</name>
    <dbReference type="NCBI Taxonomy" id="185542"/>
    <lineage>
        <taxon>Eukaryota</taxon>
        <taxon>Viridiplantae</taxon>
        <taxon>Streptophyta</taxon>
        <taxon>Embryophyta</taxon>
        <taxon>Tracheophyta</taxon>
        <taxon>Spermatophyta</taxon>
        <taxon>Magnoliopsida</taxon>
        <taxon>eudicotyledons</taxon>
        <taxon>Gunneridae</taxon>
        <taxon>Pentapetalae</taxon>
        <taxon>asterids</taxon>
        <taxon>campanulids</taxon>
        <taxon>Aquifoliales</taxon>
        <taxon>Aquifoliaceae</taxon>
        <taxon>Ilex</taxon>
    </lineage>
</organism>
<keyword evidence="1" id="KW-0175">Coiled coil</keyword>
<evidence type="ECO:0000256" key="1">
    <source>
        <dbReference type="SAM" id="Coils"/>
    </source>
</evidence>
<evidence type="ECO:0000256" key="2">
    <source>
        <dbReference type="SAM" id="MobiDB-lite"/>
    </source>
</evidence>
<dbReference type="EMBL" id="CAUOFW020001059">
    <property type="protein sequence ID" value="CAK9140657.1"/>
    <property type="molecule type" value="Genomic_DNA"/>
</dbReference>
<sequence length="181" mass="21196">MAARNEFRHRKQTKAAITMQHPQFQAARETGALKEAKDKLEKQVEELTWRLQLEKRLRTDMEEAKGQEIVKMQHSLQAMQSKVDETNELLVKECEAAQKAIEEASSLVKETPVPVENTEKVEALTSEVENLKVLLQSEKHRADDYERKYAEALESSEEKCQKLEETERRVHQLQESFNRWF</sequence>
<gene>
    <name evidence="3" type="ORF">ILEXP_LOCUS8164</name>
</gene>
<dbReference type="Proteomes" id="UP001642360">
    <property type="component" value="Unassembled WGS sequence"/>
</dbReference>
<evidence type="ECO:0000313" key="3">
    <source>
        <dbReference type="EMBL" id="CAK9140657.1"/>
    </source>
</evidence>
<evidence type="ECO:0000313" key="4">
    <source>
        <dbReference type="Proteomes" id="UP001642360"/>
    </source>
</evidence>
<comment type="caution">
    <text evidence="3">The sequence shown here is derived from an EMBL/GenBank/DDBJ whole genome shotgun (WGS) entry which is preliminary data.</text>
</comment>
<evidence type="ECO:0008006" key="5">
    <source>
        <dbReference type="Google" id="ProtNLM"/>
    </source>
</evidence>